<evidence type="ECO:0000313" key="3">
    <source>
        <dbReference type="Proteomes" id="UP000041254"/>
    </source>
</evidence>
<dbReference type="PANTHER" id="PTHR45615">
    <property type="entry name" value="MYOSIN HEAVY CHAIN, NON-MUSCLE"/>
    <property type="match status" value="1"/>
</dbReference>
<dbReference type="PANTHER" id="PTHR45615:SF40">
    <property type="entry name" value="MYOSIN HEAVY CHAIN, NON-MUSCLE"/>
    <property type="match status" value="1"/>
</dbReference>
<sequence length="917" mass="101730">MQQHSKGAGQGGPGGGDESLVVGRKDRPQETRKGGGEVKGLGTKLALRETVKFEIRLKGMSAAASGSGGARPPGPRSQRGVPQEEQGLFQPEDCVSPLDSVIWMYQEAMDVLGHPTKKNGKALMPLVHKLACATVEAPVVKGKGRWPFEKAAAKYVPDLCKVIAGSEEDLKAPAVLILGCICDYIERSGAEGAVERLSRMLSSHESVQSVLQETGQTMWKLARGEGSGSAAEGGIAYIKTLAIPVILLESRDVCELLECHLASAVTATMGRYWPTGCNTLDGSSLRRFVKLVSTPGICGNKDEMRRLLNDARLVDVVTKAVQLHHTKESTLRNVKVKGKGWYGVVRQFMCDMITYCEGTEESRDKGHPFAKLLRADLSVLEIDLPRMVQQLRASRRKDQPNDQQGAAEDMPPEPSDLPPHPNGAAGPVKQVANRPADPHSVAHASTSTSLNDNTVGIQTDPPKHTVTQGTSAKERRPRNLPLTNSHSSTSSSSRPRTVSTRDRGRTETGKPVGVSEELDSTDSDEEDDEEDEEGDEGEGMDWAGNDEREEMDEKALRMDKYRRQRTHQCRRLKRKSGAAGDVERLKKRLDDMQKTQSQLEAEKKQLAEQKSALEQQLDEREQDIEALMADLGKLEVYSDAATLQAYEDQIRAFEIEKQQLLQDQQELTDKANTNTQLLQESQRLQEQANKELKELQAREKEQRAVITKTIGRLQAAEVEKRKELEEQKAKLQSAHEKEIKKHQEEIAAYLDQIHKTREEISATKTSLQMEQNKSRKELDEHKAKLQKATERLQAVEAEKQTELEVQKAKLQSLLDKERANHSVQIRNVTDQLEAAKKEANDRQQNVNNLQASIKALEGDIEQLRRNQIDKLEETLKSLTTGAHRFPHAPQRQTATPLRRGDPGPAGPRHPGSVADPS</sequence>
<feature type="compositionally biased region" description="Low complexity" evidence="1">
    <location>
        <begin position="483"/>
        <end position="498"/>
    </location>
</feature>
<dbReference type="VEuPathDB" id="CryptoDB:Vbra_18954"/>
<dbReference type="GO" id="GO:0051015">
    <property type="term" value="F:actin filament binding"/>
    <property type="evidence" value="ECO:0007669"/>
    <property type="project" value="TreeGrafter"/>
</dbReference>
<feature type="compositionally biased region" description="Basic residues" evidence="1">
    <location>
        <begin position="562"/>
        <end position="576"/>
    </location>
</feature>
<evidence type="ECO:0000313" key="2">
    <source>
        <dbReference type="EMBL" id="CEM35386.1"/>
    </source>
</evidence>
<keyword evidence="3" id="KW-1185">Reference proteome</keyword>
<dbReference type="GO" id="GO:0000146">
    <property type="term" value="F:microfilament motor activity"/>
    <property type="evidence" value="ECO:0007669"/>
    <property type="project" value="TreeGrafter"/>
</dbReference>
<dbReference type="STRING" id="1169540.A0A0G4GWM8"/>
<dbReference type="AlphaFoldDB" id="A0A0G4GWM8"/>
<feature type="compositionally biased region" description="Basic and acidic residues" evidence="1">
    <location>
        <begin position="581"/>
        <end position="593"/>
    </location>
</feature>
<feature type="compositionally biased region" description="Polar residues" evidence="1">
    <location>
        <begin position="443"/>
        <end position="457"/>
    </location>
</feature>
<feature type="region of interest" description="Disordered" evidence="1">
    <location>
        <begin position="874"/>
        <end position="917"/>
    </location>
</feature>
<feature type="compositionally biased region" description="Basic and acidic residues" evidence="1">
    <location>
        <begin position="772"/>
        <end position="784"/>
    </location>
</feature>
<dbReference type="GO" id="GO:0032982">
    <property type="term" value="C:myosin filament"/>
    <property type="evidence" value="ECO:0007669"/>
    <property type="project" value="TreeGrafter"/>
</dbReference>
<feature type="compositionally biased region" description="Gly residues" evidence="1">
    <location>
        <begin position="8"/>
        <end position="17"/>
    </location>
</feature>
<feature type="compositionally biased region" description="Basic and acidic residues" evidence="1">
    <location>
        <begin position="551"/>
        <end position="561"/>
    </location>
</feature>
<feature type="region of interest" description="Disordered" evidence="1">
    <location>
        <begin position="1"/>
        <end position="41"/>
    </location>
</feature>
<dbReference type="Proteomes" id="UP000041254">
    <property type="component" value="Unassembled WGS sequence"/>
</dbReference>
<proteinExistence type="predicted"/>
<feature type="region of interest" description="Disordered" evidence="1">
    <location>
        <begin position="392"/>
        <end position="599"/>
    </location>
</feature>
<dbReference type="GO" id="GO:0016460">
    <property type="term" value="C:myosin II complex"/>
    <property type="evidence" value="ECO:0007669"/>
    <property type="project" value="TreeGrafter"/>
</dbReference>
<feature type="compositionally biased region" description="Basic and acidic residues" evidence="1">
    <location>
        <begin position="499"/>
        <end position="508"/>
    </location>
</feature>
<feature type="region of interest" description="Disordered" evidence="1">
    <location>
        <begin position="763"/>
        <end position="784"/>
    </location>
</feature>
<name>A0A0G4GWM8_VITBC</name>
<evidence type="ECO:0000256" key="1">
    <source>
        <dbReference type="SAM" id="MobiDB-lite"/>
    </source>
</evidence>
<dbReference type="EMBL" id="CDMY01000850">
    <property type="protein sequence ID" value="CEM35386.1"/>
    <property type="molecule type" value="Genomic_DNA"/>
</dbReference>
<dbReference type="GO" id="GO:0005737">
    <property type="term" value="C:cytoplasm"/>
    <property type="evidence" value="ECO:0007669"/>
    <property type="project" value="TreeGrafter"/>
</dbReference>
<gene>
    <name evidence="2" type="ORF">Vbra_18954</name>
</gene>
<feature type="compositionally biased region" description="Pro residues" evidence="1">
    <location>
        <begin position="412"/>
        <end position="421"/>
    </location>
</feature>
<reference evidence="2 3" key="1">
    <citation type="submission" date="2014-11" db="EMBL/GenBank/DDBJ databases">
        <authorList>
            <person name="Zhu J."/>
            <person name="Qi W."/>
            <person name="Song R."/>
        </authorList>
    </citation>
    <scope>NUCLEOTIDE SEQUENCE [LARGE SCALE GENOMIC DNA]</scope>
</reference>
<feature type="compositionally biased region" description="Basic and acidic residues" evidence="1">
    <location>
        <begin position="23"/>
        <end position="36"/>
    </location>
</feature>
<feature type="region of interest" description="Disordered" evidence="1">
    <location>
        <begin position="62"/>
        <end position="90"/>
    </location>
</feature>
<accession>A0A0G4GWM8</accession>
<organism evidence="2 3">
    <name type="scientific">Vitrella brassicaformis (strain CCMP3155)</name>
    <dbReference type="NCBI Taxonomy" id="1169540"/>
    <lineage>
        <taxon>Eukaryota</taxon>
        <taxon>Sar</taxon>
        <taxon>Alveolata</taxon>
        <taxon>Colpodellida</taxon>
        <taxon>Vitrellaceae</taxon>
        <taxon>Vitrella</taxon>
    </lineage>
</organism>
<feature type="compositionally biased region" description="Acidic residues" evidence="1">
    <location>
        <begin position="516"/>
        <end position="539"/>
    </location>
</feature>
<protein>
    <submittedName>
        <fullName evidence="2">Uncharacterized protein</fullName>
    </submittedName>
</protein>
<dbReference type="InParanoid" id="A0A0G4GWM8"/>